<dbReference type="GO" id="GO:0008381">
    <property type="term" value="F:mechanosensitive monoatomic ion channel activity"/>
    <property type="evidence" value="ECO:0007669"/>
    <property type="project" value="InterPro"/>
</dbReference>
<feature type="chain" id="PRO_5003968415" evidence="2">
    <location>
        <begin position="19"/>
        <end position="215"/>
    </location>
</feature>
<dbReference type="STRING" id="9402.L5JR32"/>
<dbReference type="AlphaFoldDB" id="L5JR32"/>
<name>L5JR32_PTEAL</name>
<dbReference type="EMBL" id="KB031156">
    <property type="protein sequence ID" value="ELK00593.1"/>
    <property type="molecule type" value="Genomic_DNA"/>
</dbReference>
<dbReference type="Proteomes" id="UP000010552">
    <property type="component" value="Unassembled WGS sequence"/>
</dbReference>
<keyword evidence="5" id="KW-1185">Reference proteome</keyword>
<gene>
    <name evidence="4" type="ORF">PAL_GLEAN10018540</name>
</gene>
<feature type="domain" description="Piezo TM1-24" evidence="3">
    <location>
        <begin position="1"/>
        <end position="83"/>
    </location>
</feature>
<keyword evidence="1" id="KW-0472">Membrane</keyword>
<evidence type="ECO:0000256" key="2">
    <source>
        <dbReference type="SAM" id="SignalP"/>
    </source>
</evidence>
<feature type="transmembrane region" description="Helical" evidence="1">
    <location>
        <begin position="63"/>
        <end position="82"/>
    </location>
</feature>
<protein>
    <submittedName>
        <fullName evidence="4">Protein FAM38A</fullName>
    </submittedName>
</protein>
<dbReference type="GO" id="GO:0016020">
    <property type="term" value="C:membrane"/>
    <property type="evidence" value="ECO:0007669"/>
    <property type="project" value="InterPro"/>
</dbReference>
<dbReference type="InterPro" id="IPR027272">
    <property type="entry name" value="Piezo"/>
</dbReference>
<reference evidence="5" key="1">
    <citation type="journal article" date="2013" name="Science">
        <title>Comparative analysis of bat genomes provides insight into the evolution of flight and immunity.</title>
        <authorList>
            <person name="Zhang G."/>
            <person name="Cowled C."/>
            <person name="Shi Z."/>
            <person name="Huang Z."/>
            <person name="Bishop-Lilly K.A."/>
            <person name="Fang X."/>
            <person name="Wynne J.W."/>
            <person name="Xiong Z."/>
            <person name="Baker M.L."/>
            <person name="Zhao W."/>
            <person name="Tachedjian M."/>
            <person name="Zhu Y."/>
            <person name="Zhou P."/>
            <person name="Jiang X."/>
            <person name="Ng J."/>
            <person name="Yang L."/>
            <person name="Wu L."/>
            <person name="Xiao J."/>
            <person name="Feng Y."/>
            <person name="Chen Y."/>
            <person name="Sun X."/>
            <person name="Zhang Y."/>
            <person name="Marsh G.A."/>
            <person name="Crameri G."/>
            <person name="Broder C.C."/>
            <person name="Frey K.G."/>
            <person name="Wang L.F."/>
            <person name="Wang J."/>
        </authorList>
    </citation>
    <scope>NUCLEOTIDE SEQUENCE [LARGE SCALE GENOMIC DNA]</scope>
</reference>
<evidence type="ECO:0000313" key="5">
    <source>
        <dbReference type="Proteomes" id="UP000010552"/>
    </source>
</evidence>
<evidence type="ECO:0000259" key="3">
    <source>
        <dbReference type="Pfam" id="PF24871"/>
    </source>
</evidence>
<evidence type="ECO:0000256" key="1">
    <source>
        <dbReference type="SAM" id="Phobius"/>
    </source>
</evidence>
<dbReference type="PANTHER" id="PTHR47049:SF5">
    <property type="entry name" value="PIEZO-TYPE MECHANOSENSITIVE ION CHANNEL COMPONENT"/>
    <property type="match status" value="1"/>
</dbReference>
<keyword evidence="2" id="KW-0732">Signal</keyword>
<dbReference type="PANTHER" id="PTHR47049">
    <property type="entry name" value="PIEZO-TYPE MECHANOSENSITIVE ION CHANNEL HOMOLOG"/>
    <property type="match status" value="1"/>
</dbReference>
<dbReference type="InterPro" id="IPR056769">
    <property type="entry name" value="Piezo_TM1-24"/>
</dbReference>
<dbReference type="Pfam" id="PF24871">
    <property type="entry name" value="Piezo_TM1-24"/>
    <property type="match status" value="2"/>
</dbReference>
<accession>L5JR32</accession>
<organism evidence="4 5">
    <name type="scientific">Pteropus alecto</name>
    <name type="common">Black flying fox</name>
    <dbReference type="NCBI Taxonomy" id="9402"/>
    <lineage>
        <taxon>Eukaryota</taxon>
        <taxon>Metazoa</taxon>
        <taxon>Chordata</taxon>
        <taxon>Craniata</taxon>
        <taxon>Vertebrata</taxon>
        <taxon>Euteleostomi</taxon>
        <taxon>Mammalia</taxon>
        <taxon>Eutheria</taxon>
        <taxon>Laurasiatheria</taxon>
        <taxon>Chiroptera</taxon>
        <taxon>Yinpterochiroptera</taxon>
        <taxon>Pteropodoidea</taxon>
        <taxon>Pteropodidae</taxon>
        <taxon>Pteropodinae</taxon>
        <taxon>Pteropus</taxon>
    </lineage>
</organism>
<feature type="signal peptide" evidence="2">
    <location>
        <begin position="1"/>
        <end position="18"/>
    </location>
</feature>
<dbReference type="InParanoid" id="L5JR32"/>
<feature type="domain" description="Piezo TM1-24" evidence="3">
    <location>
        <begin position="86"/>
        <end position="127"/>
    </location>
</feature>
<proteinExistence type="predicted"/>
<keyword evidence="1" id="KW-1133">Transmembrane helix</keyword>
<sequence length="215" mass="24018">MFLYILIFWLLLHQLVKEKVLKKAKAVIALMEVTVADTESMQTQTLLWNLGEPVMGVHTKYCIYTYASMFVVVHFAGSLIVYKTTLIAVYTFQFQHWHNLTRFSDEPLGYLGLGQFSVSKLFSSIFTLASSCSPASYGYTTSTNPSLSSSTWGMCLTLHPHPVPPPKLGSQNCLHILLLLVFDAMVYQCQEHHCPQHLLAPLPAKAVCADDTAIS</sequence>
<evidence type="ECO:0000313" key="4">
    <source>
        <dbReference type="EMBL" id="ELK00593.1"/>
    </source>
</evidence>
<keyword evidence="1" id="KW-0812">Transmembrane</keyword>